<evidence type="ECO:0000313" key="2">
    <source>
        <dbReference type="EMBL" id="SVD53961.1"/>
    </source>
</evidence>
<feature type="transmembrane region" description="Helical" evidence="1">
    <location>
        <begin position="12"/>
        <end position="33"/>
    </location>
</feature>
<proteinExistence type="predicted"/>
<keyword evidence="1" id="KW-0472">Membrane</keyword>
<feature type="non-terminal residue" evidence="2">
    <location>
        <position position="114"/>
    </location>
</feature>
<dbReference type="AlphaFoldDB" id="A0A382W783"/>
<dbReference type="EMBL" id="UINC01157136">
    <property type="protein sequence ID" value="SVD53961.1"/>
    <property type="molecule type" value="Genomic_DNA"/>
</dbReference>
<keyword evidence="1" id="KW-0812">Transmembrane</keyword>
<organism evidence="2">
    <name type="scientific">marine metagenome</name>
    <dbReference type="NCBI Taxonomy" id="408172"/>
    <lineage>
        <taxon>unclassified sequences</taxon>
        <taxon>metagenomes</taxon>
        <taxon>ecological metagenomes</taxon>
    </lineage>
</organism>
<evidence type="ECO:0000256" key="1">
    <source>
        <dbReference type="SAM" id="Phobius"/>
    </source>
</evidence>
<reference evidence="2" key="1">
    <citation type="submission" date="2018-05" db="EMBL/GenBank/DDBJ databases">
        <authorList>
            <person name="Lanie J.A."/>
            <person name="Ng W.-L."/>
            <person name="Kazmierczak K.M."/>
            <person name="Andrzejewski T.M."/>
            <person name="Davidsen T.M."/>
            <person name="Wayne K.J."/>
            <person name="Tettelin H."/>
            <person name="Glass J.I."/>
            <person name="Rusch D."/>
            <person name="Podicherti R."/>
            <person name="Tsui H.-C.T."/>
            <person name="Winkler M.E."/>
        </authorList>
    </citation>
    <scope>NUCLEOTIDE SEQUENCE</scope>
</reference>
<accession>A0A382W783</accession>
<name>A0A382W783_9ZZZZ</name>
<feature type="transmembrane region" description="Helical" evidence="1">
    <location>
        <begin position="80"/>
        <end position="100"/>
    </location>
</feature>
<sequence length="114" mass="13133">MEVNKLGKMMQFGNKDSHGLSWLIIGLLVWWSGLAGRDLYLAPVLVGILIMAYNILRNNSFNNIFANSETIMSWATRRTLLWLLFFHGIVLTATAVFKLYSFQWNIWDVGIYSD</sequence>
<protein>
    <submittedName>
        <fullName evidence="2">Uncharacterized protein</fullName>
    </submittedName>
</protein>
<keyword evidence="1" id="KW-1133">Transmembrane helix</keyword>
<gene>
    <name evidence="2" type="ORF">METZ01_LOCUS406815</name>
</gene>
<feature type="transmembrane region" description="Helical" evidence="1">
    <location>
        <begin position="39"/>
        <end position="56"/>
    </location>
</feature>